<dbReference type="Proteomes" id="UP000828390">
    <property type="component" value="Unassembled WGS sequence"/>
</dbReference>
<reference evidence="2" key="1">
    <citation type="journal article" date="2019" name="bioRxiv">
        <title>The Genome of the Zebra Mussel, Dreissena polymorpha: A Resource for Invasive Species Research.</title>
        <authorList>
            <person name="McCartney M.A."/>
            <person name="Auch B."/>
            <person name="Kono T."/>
            <person name="Mallez S."/>
            <person name="Zhang Y."/>
            <person name="Obille A."/>
            <person name="Becker A."/>
            <person name="Abrahante J.E."/>
            <person name="Garbe J."/>
            <person name="Badalamenti J.P."/>
            <person name="Herman A."/>
            <person name="Mangelson H."/>
            <person name="Liachko I."/>
            <person name="Sullivan S."/>
            <person name="Sone E.D."/>
            <person name="Koren S."/>
            <person name="Silverstein K.A.T."/>
            <person name="Beckman K.B."/>
            <person name="Gohl D.M."/>
        </authorList>
    </citation>
    <scope>NUCLEOTIDE SEQUENCE</scope>
    <source>
        <strain evidence="2">Duluth1</strain>
        <tissue evidence="2">Whole animal</tissue>
    </source>
</reference>
<reference evidence="2" key="2">
    <citation type="submission" date="2020-11" db="EMBL/GenBank/DDBJ databases">
        <authorList>
            <person name="McCartney M.A."/>
            <person name="Auch B."/>
            <person name="Kono T."/>
            <person name="Mallez S."/>
            <person name="Becker A."/>
            <person name="Gohl D.M."/>
            <person name="Silverstein K.A.T."/>
            <person name="Koren S."/>
            <person name="Bechman K.B."/>
            <person name="Herman A."/>
            <person name="Abrahante J.E."/>
            <person name="Garbe J."/>
        </authorList>
    </citation>
    <scope>NUCLEOTIDE SEQUENCE</scope>
    <source>
        <strain evidence="2">Duluth1</strain>
        <tissue evidence="2">Whole animal</tissue>
    </source>
</reference>
<evidence type="ECO:0000313" key="2">
    <source>
        <dbReference type="EMBL" id="KAH3787892.1"/>
    </source>
</evidence>
<feature type="region of interest" description="Disordered" evidence="1">
    <location>
        <begin position="36"/>
        <end position="55"/>
    </location>
</feature>
<protein>
    <submittedName>
        <fullName evidence="2">Uncharacterized protein</fullName>
    </submittedName>
</protein>
<gene>
    <name evidence="2" type="ORF">DPMN_166023</name>
</gene>
<dbReference type="AlphaFoldDB" id="A0A9D4F1T0"/>
<dbReference type="EMBL" id="JAIWYP010000008">
    <property type="protein sequence ID" value="KAH3787892.1"/>
    <property type="molecule type" value="Genomic_DNA"/>
</dbReference>
<sequence>MQFWNGDVRGKGGEVLGGNPACPVVWTPTKLACRGQSLNPGREGERRVSQPLHML</sequence>
<comment type="caution">
    <text evidence="2">The sequence shown here is derived from an EMBL/GenBank/DDBJ whole genome shotgun (WGS) entry which is preliminary data.</text>
</comment>
<organism evidence="2 3">
    <name type="scientific">Dreissena polymorpha</name>
    <name type="common">Zebra mussel</name>
    <name type="synonym">Mytilus polymorpha</name>
    <dbReference type="NCBI Taxonomy" id="45954"/>
    <lineage>
        <taxon>Eukaryota</taxon>
        <taxon>Metazoa</taxon>
        <taxon>Spiralia</taxon>
        <taxon>Lophotrochozoa</taxon>
        <taxon>Mollusca</taxon>
        <taxon>Bivalvia</taxon>
        <taxon>Autobranchia</taxon>
        <taxon>Heteroconchia</taxon>
        <taxon>Euheterodonta</taxon>
        <taxon>Imparidentia</taxon>
        <taxon>Neoheterodontei</taxon>
        <taxon>Myida</taxon>
        <taxon>Dreissenoidea</taxon>
        <taxon>Dreissenidae</taxon>
        <taxon>Dreissena</taxon>
    </lineage>
</organism>
<proteinExistence type="predicted"/>
<accession>A0A9D4F1T0</accession>
<name>A0A9D4F1T0_DREPO</name>
<evidence type="ECO:0000313" key="3">
    <source>
        <dbReference type="Proteomes" id="UP000828390"/>
    </source>
</evidence>
<keyword evidence="3" id="KW-1185">Reference proteome</keyword>
<evidence type="ECO:0000256" key="1">
    <source>
        <dbReference type="SAM" id="MobiDB-lite"/>
    </source>
</evidence>